<dbReference type="OrthoDB" id="10480562at2759"/>
<dbReference type="Gramene" id="OMO63880">
    <property type="protein sequence ID" value="OMO63880"/>
    <property type="gene ID" value="CCACVL1_22211"/>
</dbReference>
<evidence type="ECO:0000313" key="3">
    <source>
        <dbReference type="Proteomes" id="UP000188268"/>
    </source>
</evidence>
<accession>A0A1R3H0V2</accession>
<name>A0A1R3H0V2_COCAP</name>
<dbReference type="EMBL" id="AWWV01012864">
    <property type="protein sequence ID" value="OMO63880.1"/>
    <property type="molecule type" value="Genomic_DNA"/>
</dbReference>
<comment type="caution">
    <text evidence="2">The sequence shown here is derived from an EMBL/GenBank/DDBJ whole genome shotgun (WGS) entry which is preliminary data.</text>
</comment>
<dbReference type="AlphaFoldDB" id="A0A1R3H0V2"/>
<proteinExistence type="predicted"/>
<keyword evidence="1" id="KW-0175">Coiled coil</keyword>
<gene>
    <name evidence="2" type="ORF">CCACVL1_22211</name>
</gene>
<protein>
    <submittedName>
        <fullName evidence="2">Uncharacterized protein</fullName>
    </submittedName>
</protein>
<feature type="coiled-coil region" evidence="1">
    <location>
        <begin position="47"/>
        <end position="110"/>
    </location>
</feature>
<dbReference type="Proteomes" id="UP000188268">
    <property type="component" value="Unassembled WGS sequence"/>
</dbReference>
<keyword evidence="3" id="KW-1185">Reference proteome</keyword>
<reference evidence="2 3" key="1">
    <citation type="submission" date="2013-09" db="EMBL/GenBank/DDBJ databases">
        <title>Corchorus capsularis genome sequencing.</title>
        <authorList>
            <person name="Alam M."/>
            <person name="Haque M.S."/>
            <person name="Islam M.S."/>
            <person name="Emdad E.M."/>
            <person name="Islam M.M."/>
            <person name="Ahmed B."/>
            <person name="Halim A."/>
            <person name="Hossen Q.M.M."/>
            <person name="Hossain M.Z."/>
            <person name="Ahmed R."/>
            <person name="Khan M.M."/>
            <person name="Islam R."/>
            <person name="Rashid M.M."/>
            <person name="Khan S.A."/>
            <person name="Rahman M.S."/>
            <person name="Alam M."/>
        </authorList>
    </citation>
    <scope>NUCLEOTIDE SEQUENCE [LARGE SCALE GENOMIC DNA]</scope>
    <source>
        <strain evidence="3">cv. CVL-1</strain>
        <tissue evidence="2">Whole seedling</tissue>
    </source>
</reference>
<organism evidence="2 3">
    <name type="scientific">Corchorus capsularis</name>
    <name type="common">Jute</name>
    <dbReference type="NCBI Taxonomy" id="210143"/>
    <lineage>
        <taxon>Eukaryota</taxon>
        <taxon>Viridiplantae</taxon>
        <taxon>Streptophyta</taxon>
        <taxon>Embryophyta</taxon>
        <taxon>Tracheophyta</taxon>
        <taxon>Spermatophyta</taxon>
        <taxon>Magnoliopsida</taxon>
        <taxon>eudicotyledons</taxon>
        <taxon>Gunneridae</taxon>
        <taxon>Pentapetalae</taxon>
        <taxon>rosids</taxon>
        <taxon>malvids</taxon>
        <taxon>Malvales</taxon>
        <taxon>Malvaceae</taxon>
        <taxon>Grewioideae</taxon>
        <taxon>Apeibeae</taxon>
        <taxon>Corchorus</taxon>
    </lineage>
</organism>
<evidence type="ECO:0000313" key="2">
    <source>
        <dbReference type="EMBL" id="OMO63880.1"/>
    </source>
</evidence>
<sequence length="175" mass="20864">MFLEEIVDIRIHLVPASNLFFSAKNHLIISLLFLSIYPRFCEVNKELVEIEESLKEKEEAFDEAIRSHRRLQNDLKDHPPTIRLEQKKKIQNHEEQLPKTEEEIRLLKRDHREPCSRLRDIAEHVEVEGEVSTIIISDVHRYKFLMEYLKEMDIELDAKSDDMIQIVKFISKSLE</sequence>
<evidence type="ECO:0000256" key="1">
    <source>
        <dbReference type="SAM" id="Coils"/>
    </source>
</evidence>